<comment type="caution">
    <text evidence="3">The sequence shown here is derived from an EMBL/GenBank/DDBJ whole genome shotgun (WGS) entry which is preliminary data.</text>
</comment>
<keyword evidence="4" id="KW-1185">Reference proteome</keyword>
<evidence type="ECO:0000313" key="4">
    <source>
        <dbReference type="Proteomes" id="UP000658514"/>
    </source>
</evidence>
<dbReference type="InterPro" id="IPR024983">
    <property type="entry name" value="CHAT_dom"/>
</dbReference>
<evidence type="ECO:0000313" key="3">
    <source>
        <dbReference type="EMBL" id="MBD2200697.1"/>
    </source>
</evidence>
<dbReference type="Proteomes" id="UP000658514">
    <property type="component" value="Unassembled WGS sequence"/>
</dbReference>
<dbReference type="RefSeq" id="WP_190551874.1">
    <property type="nucleotide sequence ID" value="NZ_CAWPNO010000007.1"/>
</dbReference>
<evidence type="ECO:0000256" key="1">
    <source>
        <dbReference type="SAM" id="Phobius"/>
    </source>
</evidence>
<proteinExistence type="predicted"/>
<sequence>MSKKIIFSFLGGDLRTGFPVVTVQISDDDRESLAMKLRGSLPPEPKLPELYKRWRILYDALQHRSNGNTRLDIETDDITCVSEREFSDLCQQFQETFNSWMKAWIKSGSFLDIDEQLRTKLNLHEEIRILIETDDPGLRTLPWHSWAFLEDYDRAEVAFIPQFWKHPKFASMPLSRQIRILGILGASDGIDTQKDWELIKKIDGVHLWTLPKEPKPEDLNNILWDKKWDILFFAGHSSSEANHLTGHININEKDKLTIAQLKHALKVAINNGLKLAIFNSCDGLGLAHELAELNIPQIIVMRESIPDEVAHNFLQYFFKGFSQRKSCYLAVREARERLKGMESRFPCASWLPVIFQNPVVSPLKWEQLRKDSTVEFIVTNFRRSFPALVIGSMATLALVMGVRQFGFLESWELKAFDQLMRLRPKTEGPDPRLLIIENTETEIEAQKDGRGSLSNGTLNQLLDKLEQYQPALIGLDIYRWMPIEPQYKALSKHYQQNHSFITICFGGDKDQASIKPPPDLLKDKDLFWQRVGFNDTPVDADGRIRRNLLSQSPPSGSNCESKYSFNFLLAYRYLNLKPKAVPIDLNDNSKHVQIGDFIHKILESSAGGYSQIDARGFQLLLNYRATDSIAKKLTISQVINGKLNPDLFKDKIVLIGTTAHSYNDFHLTPYSENAYQKMSGVEVQAHMLSQLLSAALDKRPLLWYLPDFGEIIWAGIWAFVGGIISLSFRSKIVILFASGIAVIVLYGSCYLLLLQGGWMPLVPSVITLITGGIVVFIAANLLVKNQY</sequence>
<feature type="domain" description="CHASE2" evidence="2">
    <location>
        <begin position="408"/>
        <end position="724"/>
    </location>
</feature>
<dbReference type="InterPro" id="IPR007890">
    <property type="entry name" value="CHASE2"/>
</dbReference>
<gene>
    <name evidence="3" type="ORF">H6G24_35525</name>
</gene>
<accession>A0ABR8AKV5</accession>
<evidence type="ECO:0000259" key="2">
    <source>
        <dbReference type="SMART" id="SM01080"/>
    </source>
</evidence>
<keyword evidence="1" id="KW-0472">Membrane</keyword>
<organism evidence="3 4">
    <name type="scientific">Calothrix parietina FACHB-288</name>
    <dbReference type="NCBI Taxonomy" id="2692896"/>
    <lineage>
        <taxon>Bacteria</taxon>
        <taxon>Bacillati</taxon>
        <taxon>Cyanobacteriota</taxon>
        <taxon>Cyanophyceae</taxon>
        <taxon>Nostocales</taxon>
        <taxon>Calotrichaceae</taxon>
        <taxon>Calothrix</taxon>
    </lineage>
</organism>
<keyword evidence="1" id="KW-0812">Transmembrane</keyword>
<dbReference type="SMART" id="SM01080">
    <property type="entry name" value="CHASE2"/>
    <property type="match status" value="1"/>
</dbReference>
<dbReference type="EMBL" id="JACJQH010000104">
    <property type="protein sequence ID" value="MBD2200697.1"/>
    <property type="molecule type" value="Genomic_DNA"/>
</dbReference>
<feature type="transmembrane region" description="Helical" evidence="1">
    <location>
        <begin position="765"/>
        <end position="783"/>
    </location>
</feature>
<protein>
    <submittedName>
        <fullName evidence="3">CHASE2 domain-containing protein</fullName>
    </submittedName>
</protein>
<feature type="transmembrane region" description="Helical" evidence="1">
    <location>
        <begin position="701"/>
        <end position="720"/>
    </location>
</feature>
<reference evidence="3 4" key="1">
    <citation type="journal article" date="2020" name="ISME J.">
        <title>Comparative genomics reveals insights into cyanobacterial evolution and habitat adaptation.</title>
        <authorList>
            <person name="Chen M.Y."/>
            <person name="Teng W.K."/>
            <person name="Zhao L."/>
            <person name="Hu C.X."/>
            <person name="Zhou Y.K."/>
            <person name="Han B.P."/>
            <person name="Song L.R."/>
            <person name="Shu W.S."/>
        </authorList>
    </citation>
    <scope>NUCLEOTIDE SEQUENCE [LARGE SCALE GENOMIC DNA]</scope>
    <source>
        <strain evidence="3 4">FACHB-288</strain>
    </source>
</reference>
<dbReference type="Pfam" id="PF12770">
    <property type="entry name" value="CHAT"/>
    <property type="match status" value="1"/>
</dbReference>
<keyword evidence="1" id="KW-1133">Transmembrane helix</keyword>
<feature type="transmembrane region" description="Helical" evidence="1">
    <location>
        <begin position="732"/>
        <end position="753"/>
    </location>
</feature>
<name>A0ABR8AKV5_9CYAN</name>
<dbReference type="Pfam" id="PF05226">
    <property type="entry name" value="CHASE2"/>
    <property type="match status" value="1"/>
</dbReference>